<dbReference type="EMBL" id="SGPM01000252">
    <property type="protein sequence ID" value="THH27429.1"/>
    <property type="molecule type" value="Genomic_DNA"/>
</dbReference>
<dbReference type="PANTHER" id="PTHR43433:SF5">
    <property type="entry name" value="AB HYDROLASE-1 DOMAIN-CONTAINING PROTEIN"/>
    <property type="match status" value="1"/>
</dbReference>
<evidence type="ECO:0000313" key="2">
    <source>
        <dbReference type="EMBL" id="THH27429.1"/>
    </source>
</evidence>
<protein>
    <recommendedName>
        <fullName evidence="1">AB hydrolase-1 domain-containing protein</fullName>
    </recommendedName>
</protein>
<proteinExistence type="predicted"/>
<dbReference type="SUPFAM" id="SSF53474">
    <property type="entry name" value="alpha/beta-Hydrolases"/>
    <property type="match status" value="1"/>
</dbReference>
<dbReference type="PRINTS" id="PR00111">
    <property type="entry name" value="ABHYDROLASE"/>
</dbReference>
<feature type="domain" description="AB hydrolase-1" evidence="1">
    <location>
        <begin position="37"/>
        <end position="269"/>
    </location>
</feature>
<sequence>MRTLLDGIALTQRHVLPDGAQLAYDVLGSVHFGCPTPIVLIGGLSNVAGDWERLSTVLAQKRPVLVYDHRGIGKSTYSTAQRTDVITIESMARDLVDLIKALEWPEVILCGFSMGGVIAQKLVLLPSHPSQPTPLPFKVTHVLLTGTTVNPLQASFLLKTRPADELSDAQKLDLVRKGVELSFDHEWVKNNKPRLEWFVKRMVVGRPARTLAKQGDAMSSFDFGDSHKHFPSIPVLVIHGIVDRMVPLKEGQIIVDRISSAQFVQFGDSAGQIPHGTFGHHWWEYFDVQVWQDVVEVFAAQGPSGVAKARL</sequence>
<gene>
    <name evidence="2" type="ORF">EUX98_g6763</name>
</gene>
<dbReference type="InterPro" id="IPR050471">
    <property type="entry name" value="AB_hydrolase"/>
</dbReference>
<dbReference type="Proteomes" id="UP000308730">
    <property type="component" value="Unassembled WGS sequence"/>
</dbReference>
<dbReference type="Gene3D" id="3.40.50.1820">
    <property type="entry name" value="alpha/beta hydrolase"/>
    <property type="match status" value="1"/>
</dbReference>
<dbReference type="PANTHER" id="PTHR43433">
    <property type="entry name" value="HYDROLASE, ALPHA/BETA FOLD FAMILY PROTEIN"/>
    <property type="match status" value="1"/>
</dbReference>
<accession>A0A4S4MNH0</accession>
<evidence type="ECO:0000259" key="1">
    <source>
        <dbReference type="Pfam" id="PF00561"/>
    </source>
</evidence>
<evidence type="ECO:0000313" key="3">
    <source>
        <dbReference type="Proteomes" id="UP000308730"/>
    </source>
</evidence>
<organism evidence="2 3">
    <name type="scientific">Antrodiella citrinella</name>
    <dbReference type="NCBI Taxonomy" id="2447956"/>
    <lineage>
        <taxon>Eukaryota</taxon>
        <taxon>Fungi</taxon>
        <taxon>Dikarya</taxon>
        <taxon>Basidiomycota</taxon>
        <taxon>Agaricomycotina</taxon>
        <taxon>Agaricomycetes</taxon>
        <taxon>Polyporales</taxon>
        <taxon>Steccherinaceae</taxon>
        <taxon>Antrodiella</taxon>
    </lineage>
</organism>
<dbReference type="Pfam" id="PF00561">
    <property type="entry name" value="Abhydrolase_1"/>
    <property type="match status" value="1"/>
</dbReference>
<dbReference type="InterPro" id="IPR029058">
    <property type="entry name" value="AB_hydrolase_fold"/>
</dbReference>
<dbReference type="InterPro" id="IPR000073">
    <property type="entry name" value="AB_hydrolase_1"/>
</dbReference>
<dbReference type="OrthoDB" id="8119704at2759"/>
<reference evidence="2 3" key="1">
    <citation type="submission" date="2019-02" db="EMBL/GenBank/DDBJ databases">
        <title>Genome sequencing of the rare red list fungi Antrodiella citrinella (Flaviporus citrinellus).</title>
        <authorList>
            <person name="Buettner E."/>
            <person name="Kellner H."/>
        </authorList>
    </citation>
    <scope>NUCLEOTIDE SEQUENCE [LARGE SCALE GENOMIC DNA]</scope>
    <source>
        <strain evidence="2 3">DSM 108506</strain>
    </source>
</reference>
<dbReference type="AlphaFoldDB" id="A0A4S4MNH0"/>
<name>A0A4S4MNH0_9APHY</name>
<comment type="caution">
    <text evidence="2">The sequence shown here is derived from an EMBL/GenBank/DDBJ whole genome shotgun (WGS) entry which is preliminary data.</text>
</comment>
<keyword evidence="3" id="KW-1185">Reference proteome</keyword>